<gene>
    <name evidence="2" type="ORF">N1851_022575</name>
</gene>
<comment type="caution">
    <text evidence="2">The sequence shown here is derived from an EMBL/GenBank/DDBJ whole genome shotgun (WGS) entry which is preliminary data.</text>
</comment>
<keyword evidence="3" id="KW-1185">Reference proteome</keyword>
<dbReference type="EMBL" id="JAOPHQ010004106">
    <property type="protein sequence ID" value="KAK0140453.1"/>
    <property type="molecule type" value="Genomic_DNA"/>
</dbReference>
<evidence type="ECO:0000256" key="1">
    <source>
        <dbReference type="SAM" id="MobiDB-lite"/>
    </source>
</evidence>
<name>A0AA47MHL0_MERPO</name>
<evidence type="ECO:0000313" key="2">
    <source>
        <dbReference type="EMBL" id="KAK0140453.1"/>
    </source>
</evidence>
<feature type="region of interest" description="Disordered" evidence="1">
    <location>
        <begin position="98"/>
        <end position="117"/>
    </location>
</feature>
<dbReference type="InterPro" id="IPR005312">
    <property type="entry name" value="DUF1759"/>
</dbReference>
<feature type="region of interest" description="Disordered" evidence="1">
    <location>
        <begin position="1"/>
        <end position="36"/>
    </location>
</feature>
<sequence>MGEALERMKRKRRTIRSSTTKLLTRMEEEVSEEQPDCEKLREMLSVLSTKEEQLVDLDRGIEYETPTDELEAEIASTQDYQDRIITWKTRTKRRIERSRESVSARVSDTSRDSVRSHNQQTVKLPKLVIEKYSGEISQWQEFWSQYETAIHENDALCKKEKFTDLKSYLTGAAARTVAGL</sequence>
<evidence type="ECO:0000313" key="3">
    <source>
        <dbReference type="Proteomes" id="UP001174136"/>
    </source>
</evidence>
<protein>
    <submittedName>
        <fullName evidence="2">Uncharacterized protein</fullName>
    </submittedName>
</protein>
<feature type="compositionally biased region" description="Basic and acidic residues" evidence="1">
    <location>
        <begin position="98"/>
        <end position="115"/>
    </location>
</feature>
<proteinExistence type="predicted"/>
<organism evidence="2 3">
    <name type="scientific">Merluccius polli</name>
    <name type="common">Benguela hake</name>
    <name type="synonym">Merluccius cadenati</name>
    <dbReference type="NCBI Taxonomy" id="89951"/>
    <lineage>
        <taxon>Eukaryota</taxon>
        <taxon>Metazoa</taxon>
        <taxon>Chordata</taxon>
        <taxon>Craniata</taxon>
        <taxon>Vertebrata</taxon>
        <taxon>Euteleostomi</taxon>
        <taxon>Actinopterygii</taxon>
        <taxon>Neopterygii</taxon>
        <taxon>Teleostei</taxon>
        <taxon>Neoteleostei</taxon>
        <taxon>Acanthomorphata</taxon>
        <taxon>Zeiogadaria</taxon>
        <taxon>Gadariae</taxon>
        <taxon>Gadiformes</taxon>
        <taxon>Gadoidei</taxon>
        <taxon>Merlucciidae</taxon>
        <taxon>Merluccius</taxon>
    </lineage>
</organism>
<dbReference type="Pfam" id="PF03564">
    <property type="entry name" value="DUF1759"/>
    <property type="match status" value="1"/>
</dbReference>
<dbReference type="AlphaFoldDB" id="A0AA47MHL0"/>
<accession>A0AA47MHL0</accession>
<dbReference type="Proteomes" id="UP001174136">
    <property type="component" value="Unassembled WGS sequence"/>
</dbReference>
<reference evidence="2" key="1">
    <citation type="journal article" date="2023" name="Front. Mar. Sci.">
        <title>A new Merluccius polli reference genome to investigate the effects of global change in West African waters.</title>
        <authorList>
            <person name="Mateo J.L."/>
            <person name="Blanco-Fernandez C."/>
            <person name="Garcia-Vazquez E."/>
            <person name="Machado-Schiaffino G."/>
        </authorList>
    </citation>
    <scope>NUCLEOTIDE SEQUENCE</scope>
    <source>
        <strain evidence="2">C29</strain>
        <tissue evidence="2">Fin</tissue>
    </source>
</reference>